<dbReference type="SUPFAM" id="SSF160104">
    <property type="entry name" value="Acetoacetate decarboxylase-like"/>
    <property type="match status" value="1"/>
</dbReference>
<evidence type="ECO:0000313" key="2">
    <source>
        <dbReference type="Proteomes" id="UP001214441"/>
    </source>
</evidence>
<dbReference type="InterPro" id="IPR010451">
    <property type="entry name" value="Acetoacetate_decarboxylase"/>
</dbReference>
<reference evidence="1 2" key="1">
    <citation type="submission" date="2023-05" db="EMBL/GenBank/DDBJ databases">
        <title>Streptantibioticus silvisoli sp. nov., acidotolerant actinomycetes 1 from pine litter.</title>
        <authorList>
            <person name="Swiecimska M."/>
            <person name="Golinska P."/>
            <person name="Sangal V."/>
            <person name="Wachnowicz B."/>
            <person name="Goodfellow M."/>
        </authorList>
    </citation>
    <scope>NUCLEOTIDE SEQUENCE [LARGE SCALE GENOMIC DNA]</scope>
    <source>
        <strain evidence="1 2">DSM 42109</strain>
    </source>
</reference>
<organism evidence="1 2">
    <name type="scientific">Streptomyces iconiensis</name>
    <dbReference type="NCBI Taxonomy" id="1384038"/>
    <lineage>
        <taxon>Bacteria</taxon>
        <taxon>Bacillati</taxon>
        <taxon>Actinomycetota</taxon>
        <taxon>Actinomycetes</taxon>
        <taxon>Kitasatosporales</taxon>
        <taxon>Streptomycetaceae</taxon>
        <taxon>Streptomyces</taxon>
    </lineage>
</organism>
<dbReference type="InterPro" id="IPR023375">
    <property type="entry name" value="ADC_dom_sf"/>
</dbReference>
<accession>A0ABT6ZS15</accession>
<dbReference type="Pfam" id="PF06314">
    <property type="entry name" value="ADC"/>
    <property type="match status" value="1"/>
</dbReference>
<dbReference type="Gene3D" id="2.40.400.10">
    <property type="entry name" value="Acetoacetate decarboxylase-like"/>
    <property type="match status" value="1"/>
</dbReference>
<proteinExistence type="predicted"/>
<comment type="caution">
    <text evidence="1">The sequence shown here is derived from an EMBL/GenBank/DDBJ whole genome shotgun (WGS) entry which is preliminary data.</text>
</comment>
<gene>
    <name evidence="1" type="ORF">NMN56_007720</name>
</gene>
<sequence>MRIEDVLRRPTTPLTATPYPLRVPRFIDREYFNVVYRTDPDALRAAVPEPLLTGEPLVRFEVMRMGDVDGYGSYTECGQVLHASYEGEEGEYLHAMYLDNVGAILAGREWDAYPKSIGSPRLFAEASALIGTLDYGSQRVATATMPYKHEPMDPARAERLLTAPTFALNVVPGYDKGLRACDLVRTQITDLTVKQAWQGPARLQLFEHVMAPLADLPVLEVIEASHILTDLTLAPFTPVYDYLA</sequence>
<name>A0ABT6ZS15_9ACTN</name>
<dbReference type="EMBL" id="JANCPR020000006">
    <property type="protein sequence ID" value="MDJ1131845.1"/>
    <property type="molecule type" value="Genomic_DNA"/>
</dbReference>
<dbReference type="Proteomes" id="UP001214441">
    <property type="component" value="Unassembled WGS sequence"/>
</dbReference>
<evidence type="ECO:0000313" key="1">
    <source>
        <dbReference type="EMBL" id="MDJ1131845.1"/>
    </source>
</evidence>
<keyword evidence="2" id="KW-1185">Reference proteome</keyword>
<protein>
    <submittedName>
        <fullName evidence="1">Acetoacetate decarboxylase</fullName>
    </submittedName>
</protein>
<dbReference type="RefSeq" id="WP_274044442.1">
    <property type="nucleotide sequence ID" value="NZ_JANCPR020000006.1"/>
</dbReference>
<dbReference type="NCBIfam" id="NF002614">
    <property type="entry name" value="PRK02265.1"/>
    <property type="match status" value="1"/>
</dbReference>